<name>A0AAD9S2E3_PHOAM</name>
<keyword evidence="1" id="KW-0175">Coiled coil</keyword>
<dbReference type="AlphaFoldDB" id="A0AAD9S2E3"/>
<feature type="compositionally biased region" description="Basic and acidic residues" evidence="2">
    <location>
        <begin position="289"/>
        <end position="304"/>
    </location>
</feature>
<evidence type="ECO:0000256" key="2">
    <source>
        <dbReference type="SAM" id="MobiDB-lite"/>
    </source>
</evidence>
<evidence type="ECO:0008006" key="5">
    <source>
        <dbReference type="Google" id="ProtNLM"/>
    </source>
</evidence>
<feature type="coiled-coil region" evidence="1">
    <location>
        <begin position="195"/>
        <end position="269"/>
    </location>
</feature>
<feature type="region of interest" description="Disordered" evidence="2">
    <location>
        <begin position="1"/>
        <end position="77"/>
    </location>
</feature>
<feature type="compositionally biased region" description="Basic and acidic residues" evidence="2">
    <location>
        <begin position="8"/>
        <end position="42"/>
    </location>
</feature>
<protein>
    <recommendedName>
        <fullName evidence="5">Autophagy protein</fullName>
    </recommendedName>
</protein>
<evidence type="ECO:0000313" key="4">
    <source>
        <dbReference type="Proteomes" id="UP001265746"/>
    </source>
</evidence>
<dbReference type="EMBL" id="JAUJFL010000010">
    <property type="protein sequence ID" value="KAK2596895.1"/>
    <property type="molecule type" value="Genomic_DNA"/>
</dbReference>
<feature type="compositionally biased region" description="Polar residues" evidence="2">
    <location>
        <begin position="310"/>
        <end position="319"/>
    </location>
</feature>
<evidence type="ECO:0000256" key="1">
    <source>
        <dbReference type="SAM" id="Coils"/>
    </source>
</evidence>
<gene>
    <name evidence="3" type="ORF">N8I77_012780</name>
</gene>
<dbReference type="Proteomes" id="UP001265746">
    <property type="component" value="Unassembled WGS sequence"/>
</dbReference>
<keyword evidence="4" id="KW-1185">Reference proteome</keyword>
<organism evidence="3 4">
    <name type="scientific">Phomopsis amygdali</name>
    <name type="common">Fusicoccum amygdali</name>
    <dbReference type="NCBI Taxonomy" id="1214568"/>
    <lineage>
        <taxon>Eukaryota</taxon>
        <taxon>Fungi</taxon>
        <taxon>Dikarya</taxon>
        <taxon>Ascomycota</taxon>
        <taxon>Pezizomycotina</taxon>
        <taxon>Sordariomycetes</taxon>
        <taxon>Sordariomycetidae</taxon>
        <taxon>Diaporthales</taxon>
        <taxon>Diaporthaceae</taxon>
        <taxon>Diaporthe</taxon>
    </lineage>
</organism>
<feature type="region of interest" description="Disordered" evidence="2">
    <location>
        <begin position="289"/>
        <end position="319"/>
    </location>
</feature>
<dbReference type="EMBL" id="JAUJFL010000010">
    <property type="protein sequence ID" value="KAK2596894.1"/>
    <property type="molecule type" value="Genomic_DNA"/>
</dbReference>
<evidence type="ECO:0000313" key="3">
    <source>
        <dbReference type="EMBL" id="KAK2596895.1"/>
    </source>
</evidence>
<accession>A0AAD9S2E3</accession>
<comment type="caution">
    <text evidence="3">The sequence shown here is derived from an EMBL/GenBank/DDBJ whole genome shotgun (WGS) entry which is preliminary data.</text>
</comment>
<reference evidence="3" key="1">
    <citation type="submission" date="2023-06" db="EMBL/GenBank/DDBJ databases">
        <authorList>
            <person name="Noh H."/>
        </authorList>
    </citation>
    <scope>NUCLEOTIDE SEQUENCE</scope>
    <source>
        <strain evidence="3">DUCC20226</strain>
    </source>
</reference>
<sequence>MGWLDSLWGRRSDDPLQDFDPKVREFLRKEAPVKYDSSKPKQDGQTQQPVVGGSGAATTFSEQTAKRDTATNTVPKESLYQDGRYAHLWKTYKPLGEVESETKSDHEKLQDVLDSFKSRKAAIGQAALENCSEEQLDWNNCMKSGSLKARMTMCRDEVRKFERCYNMQSRLLKALGYINAIDRSPEMDERIQMHADKLYHQMLEQEAAIEKAKAEGLPEPRFEPFVPKVGEDRIANMSDEAKKRYQDALAKVDEKEREAEAAAIQAELRSKEAMVGKVKELWKEQEAERQARKARGEETFKDKVAAILGTPNSTSDKKN</sequence>
<proteinExistence type="predicted"/>